<reference evidence="1" key="1">
    <citation type="journal article" date="2023" name="Mol. Phylogenet. Evol.">
        <title>Genome-scale phylogeny and comparative genomics of the fungal order Sordariales.</title>
        <authorList>
            <person name="Hensen N."/>
            <person name="Bonometti L."/>
            <person name="Westerberg I."/>
            <person name="Brannstrom I.O."/>
            <person name="Guillou S."/>
            <person name="Cros-Aarteil S."/>
            <person name="Calhoun S."/>
            <person name="Haridas S."/>
            <person name="Kuo A."/>
            <person name="Mondo S."/>
            <person name="Pangilinan J."/>
            <person name="Riley R."/>
            <person name="LaButti K."/>
            <person name="Andreopoulos B."/>
            <person name="Lipzen A."/>
            <person name="Chen C."/>
            <person name="Yan M."/>
            <person name="Daum C."/>
            <person name="Ng V."/>
            <person name="Clum A."/>
            <person name="Steindorff A."/>
            <person name="Ohm R.A."/>
            <person name="Martin F."/>
            <person name="Silar P."/>
            <person name="Natvig D.O."/>
            <person name="Lalanne C."/>
            <person name="Gautier V."/>
            <person name="Ament-Velasquez S.L."/>
            <person name="Kruys A."/>
            <person name="Hutchinson M.I."/>
            <person name="Powell A.J."/>
            <person name="Barry K."/>
            <person name="Miller A.N."/>
            <person name="Grigoriev I.V."/>
            <person name="Debuchy R."/>
            <person name="Gladieux P."/>
            <person name="Hiltunen Thoren M."/>
            <person name="Johannesson H."/>
        </authorList>
    </citation>
    <scope>NUCLEOTIDE SEQUENCE</scope>
    <source>
        <strain evidence="1">CBS 626.80</strain>
    </source>
</reference>
<name>A0AAN6NXY3_9PEZI</name>
<evidence type="ECO:0000313" key="1">
    <source>
        <dbReference type="EMBL" id="KAK3953036.1"/>
    </source>
</evidence>
<organism evidence="1 2">
    <name type="scientific">Pseudoneurospora amorphoporcata</name>
    <dbReference type="NCBI Taxonomy" id="241081"/>
    <lineage>
        <taxon>Eukaryota</taxon>
        <taxon>Fungi</taxon>
        <taxon>Dikarya</taxon>
        <taxon>Ascomycota</taxon>
        <taxon>Pezizomycotina</taxon>
        <taxon>Sordariomycetes</taxon>
        <taxon>Sordariomycetidae</taxon>
        <taxon>Sordariales</taxon>
        <taxon>Sordariaceae</taxon>
        <taxon>Pseudoneurospora</taxon>
    </lineage>
</organism>
<dbReference type="EMBL" id="MU859112">
    <property type="protein sequence ID" value="KAK3953036.1"/>
    <property type="molecule type" value="Genomic_DNA"/>
</dbReference>
<sequence length="68" mass="7373">GKTLNYIPRGPEKVSWAFICTSVFNCNVCIGVLLLIGSPLGSPFFALLVTPFQLFGVSLPRTRVSETV</sequence>
<accession>A0AAN6NXY3</accession>
<protein>
    <submittedName>
        <fullName evidence="1">Uncharacterized protein</fullName>
    </submittedName>
</protein>
<proteinExistence type="predicted"/>
<dbReference type="Proteomes" id="UP001303222">
    <property type="component" value="Unassembled WGS sequence"/>
</dbReference>
<dbReference type="AlphaFoldDB" id="A0AAN6NXY3"/>
<gene>
    <name evidence="1" type="ORF">QBC32DRAFT_211166</name>
</gene>
<comment type="caution">
    <text evidence="1">The sequence shown here is derived from an EMBL/GenBank/DDBJ whole genome shotgun (WGS) entry which is preliminary data.</text>
</comment>
<reference evidence="1" key="2">
    <citation type="submission" date="2023-06" db="EMBL/GenBank/DDBJ databases">
        <authorList>
            <consortium name="Lawrence Berkeley National Laboratory"/>
            <person name="Mondo S.J."/>
            <person name="Hensen N."/>
            <person name="Bonometti L."/>
            <person name="Westerberg I."/>
            <person name="Brannstrom I.O."/>
            <person name="Guillou S."/>
            <person name="Cros-Aarteil S."/>
            <person name="Calhoun S."/>
            <person name="Haridas S."/>
            <person name="Kuo A."/>
            <person name="Pangilinan J."/>
            <person name="Riley R."/>
            <person name="Labutti K."/>
            <person name="Andreopoulos B."/>
            <person name="Lipzen A."/>
            <person name="Chen C."/>
            <person name="Yanf M."/>
            <person name="Daum C."/>
            <person name="Ng V."/>
            <person name="Clum A."/>
            <person name="Steindorff A."/>
            <person name="Ohm R."/>
            <person name="Martin F."/>
            <person name="Silar P."/>
            <person name="Natvig D."/>
            <person name="Lalanne C."/>
            <person name="Gautier V."/>
            <person name="Ament-Velasquez S.L."/>
            <person name="Kruys A."/>
            <person name="Hutchinson M.I."/>
            <person name="Powell A.J."/>
            <person name="Barry K."/>
            <person name="Miller A.N."/>
            <person name="Grigoriev I.V."/>
            <person name="Debuchy R."/>
            <person name="Gladieux P."/>
            <person name="Thoren M.H."/>
            <person name="Johannesson H."/>
        </authorList>
    </citation>
    <scope>NUCLEOTIDE SEQUENCE</scope>
    <source>
        <strain evidence="1">CBS 626.80</strain>
    </source>
</reference>
<keyword evidence="2" id="KW-1185">Reference proteome</keyword>
<evidence type="ECO:0000313" key="2">
    <source>
        <dbReference type="Proteomes" id="UP001303222"/>
    </source>
</evidence>
<feature type="non-terminal residue" evidence="1">
    <location>
        <position position="1"/>
    </location>
</feature>